<dbReference type="Gene3D" id="6.10.10.10">
    <property type="entry name" value="Flagellar export chaperone, C-terminal domain"/>
    <property type="match status" value="1"/>
</dbReference>
<name>A0A5D6W0P1_9FIRM</name>
<evidence type="ECO:0000256" key="1">
    <source>
        <dbReference type="ARBA" id="ARBA00005709"/>
    </source>
</evidence>
<comment type="subcellular location">
    <subcellularLocation>
        <location evidence="4">Secreted</location>
    </subcellularLocation>
    <subcellularLocation>
        <location evidence="4">Bacterial flagellum</location>
    </subcellularLocation>
</comment>
<evidence type="ECO:0000256" key="3">
    <source>
        <dbReference type="ARBA" id="ARBA00023143"/>
    </source>
</evidence>
<proteinExistence type="inferred from homology"/>
<dbReference type="Pfam" id="PF00669">
    <property type="entry name" value="Flagellin_N"/>
    <property type="match status" value="1"/>
</dbReference>
<dbReference type="InterPro" id="IPR046358">
    <property type="entry name" value="Flagellin_C"/>
</dbReference>
<evidence type="ECO:0000259" key="5">
    <source>
        <dbReference type="Pfam" id="PF00669"/>
    </source>
</evidence>
<dbReference type="SUPFAM" id="SSF64518">
    <property type="entry name" value="Phase 1 flagellin"/>
    <property type="match status" value="1"/>
</dbReference>
<dbReference type="Proteomes" id="UP000323646">
    <property type="component" value="Unassembled WGS sequence"/>
</dbReference>
<protein>
    <recommendedName>
        <fullName evidence="2 4">Flagellin</fullName>
    </recommendedName>
</protein>
<evidence type="ECO:0000313" key="8">
    <source>
        <dbReference type="Proteomes" id="UP000323646"/>
    </source>
</evidence>
<comment type="caution">
    <text evidence="7">The sequence shown here is derived from an EMBL/GenBank/DDBJ whole genome shotgun (WGS) entry which is preliminary data.</text>
</comment>
<gene>
    <name evidence="7" type="ORF">FZ040_11965</name>
</gene>
<keyword evidence="7" id="KW-0966">Cell projection</keyword>
<dbReference type="GO" id="GO:0005198">
    <property type="term" value="F:structural molecule activity"/>
    <property type="evidence" value="ECO:0007669"/>
    <property type="project" value="UniProtKB-UniRule"/>
</dbReference>
<dbReference type="InterPro" id="IPR001492">
    <property type="entry name" value="Flagellin"/>
</dbReference>
<keyword evidence="8" id="KW-1185">Reference proteome</keyword>
<accession>A0A5D6W0P1</accession>
<dbReference type="AlphaFoldDB" id="A0A5D6W0P1"/>
<evidence type="ECO:0000259" key="6">
    <source>
        <dbReference type="Pfam" id="PF00700"/>
    </source>
</evidence>
<dbReference type="PANTHER" id="PTHR42792:SF2">
    <property type="entry name" value="FLAGELLIN"/>
    <property type="match status" value="1"/>
</dbReference>
<feature type="domain" description="Flagellin C-terminal" evidence="6">
    <location>
        <begin position="390"/>
        <end position="474"/>
    </location>
</feature>
<dbReference type="RefSeq" id="WP_149172203.1">
    <property type="nucleotide sequence ID" value="NZ_VTOY01000015.1"/>
</dbReference>
<reference evidence="7 8" key="1">
    <citation type="submission" date="2019-08" db="EMBL/GenBank/DDBJ databases">
        <title>Selenomonas sp. mPRGC5 and Selenomonas sp. mPRGC8 isolated from ruminal fluid of dairy goat (Capra hircus).</title>
        <authorList>
            <person name="Poothong S."/>
            <person name="Nuengjamnong C."/>
            <person name="Tanasupawat S."/>
        </authorList>
    </citation>
    <scope>NUCLEOTIDE SEQUENCE [LARGE SCALE GENOMIC DNA]</scope>
    <source>
        <strain evidence="8">mPRGC5</strain>
    </source>
</reference>
<dbReference type="GO" id="GO:0005576">
    <property type="term" value="C:extracellular region"/>
    <property type="evidence" value="ECO:0007669"/>
    <property type="project" value="UniProtKB-SubCell"/>
</dbReference>
<evidence type="ECO:0000256" key="2">
    <source>
        <dbReference type="ARBA" id="ARBA00020110"/>
    </source>
</evidence>
<evidence type="ECO:0000256" key="4">
    <source>
        <dbReference type="RuleBase" id="RU362073"/>
    </source>
</evidence>
<dbReference type="InterPro" id="IPR042187">
    <property type="entry name" value="Flagellin_C_sub2"/>
</dbReference>
<dbReference type="OrthoDB" id="9796789at2"/>
<dbReference type="Pfam" id="PF00700">
    <property type="entry name" value="Flagellin_C"/>
    <property type="match status" value="1"/>
</dbReference>
<dbReference type="GO" id="GO:0009288">
    <property type="term" value="C:bacterial-type flagellum"/>
    <property type="evidence" value="ECO:0007669"/>
    <property type="project" value="UniProtKB-SubCell"/>
</dbReference>
<dbReference type="InterPro" id="IPR001029">
    <property type="entry name" value="Flagellin_N"/>
</dbReference>
<comment type="function">
    <text evidence="4">Flagellin is the subunit protein which polymerizes to form the filaments of bacterial flagella.</text>
</comment>
<feature type="domain" description="Flagellin N-terminal" evidence="5">
    <location>
        <begin position="5"/>
        <end position="140"/>
    </location>
</feature>
<organism evidence="7 8">
    <name type="scientific">Selenomonas ruminis</name>
    <dbReference type="NCBI Taxonomy" id="2593411"/>
    <lineage>
        <taxon>Bacteria</taxon>
        <taxon>Bacillati</taxon>
        <taxon>Bacillota</taxon>
        <taxon>Negativicutes</taxon>
        <taxon>Selenomonadales</taxon>
        <taxon>Selenomonadaceae</taxon>
        <taxon>Selenomonas</taxon>
    </lineage>
</organism>
<keyword evidence="7" id="KW-0969">Cilium</keyword>
<keyword evidence="7" id="KW-0282">Flagellum</keyword>
<keyword evidence="3 4" id="KW-0975">Bacterial flagellum</keyword>
<comment type="similarity">
    <text evidence="1 4">Belongs to the bacterial flagellin family.</text>
</comment>
<dbReference type="EMBL" id="VTOY01000015">
    <property type="protein sequence ID" value="TYZ20328.1"/>
    <property type="molecule type" value="Genomic_DNA"/>
</dbReference>
<dbReference type="PRINTS" id="PR00207">
    <property type="entry name" value="FLAGELLIN"/>
</dbReference>
<evidence type="ECO:0000313" key="7">
    <source>
        <dbReference type="EMBL" id="TYZ20328.1"/>
    </source>
</evidence>
<sequence>MAMVVKNNMPARRTLNEIDRNAKAMAKDLSKVSSGLKIRNAADDASGYAISERMDVQVDSLEQANQNTQNGGAMLKTAEGAMQSTVDALRGLKEKALNAANDTNTDADRATMQKEVDQMIDQIDDNAAANYNGKMLIDGSHNNAITDVATHMTNQNLAEDTTGDTSLLDLKDRAGNSLGIQETDTITVSYVLNGETHTVTQPMMHKTTKLNPDYDSMDPSFGPELLEGNTAYSIEELVGLVGGSWEEDSATRETVLNGSLVDLVKSGDPSYIGINGFGEEIHTADETAGITIKSKTAGIKGQLSGLTICIKDSNGNPRRDANKALEFSTSIFAENASEDNAIKIQMGTKANQTITAGFSDLRSEALGLKTPPPVETLSIATQEDANAAVNVLDNALQKVLDQQTKVGAIQNRLEYTSANLITSSENTLAAKSVITDANMAQQMTSYTKNNILLQASQTMLAQANQSSSSVLSLLQ</sequence>
<dbReference type="Gene3D" id="1.20.1330.10">
    <property type="entry name" value="f41 fragment of flagellin, N-terminal domain"/>
    <property type="match status" value="2"/>
</dbReference>
<keyword evidence="4" id="KW-0964">Secreted</keyword>
<dbReference type="PANTHER" id="PTHR42792">
    <property type="entry name" value="FLAGELLIN"/>
    <property type="match status" value="1"/>
</dbReference>